<feature type="transmembrane region" description="Helical" evidence="2">
    <location>
        <begin position="64"/>
        <end position="87"/>
    </location>
</feature>
<evidence type="ECO:0000256" key="2">
    <source>
        <dbReference type="SAM" id="Phobius"/>
    </source>
</evidence>
<keyword evidence="4" id="KW-1185">Reference proteome</keyword>
<keyword evidence="2" id="KW-1133">Transmembrane helix</keyword>
<name>A0AA38P7K7_9AGAR</name>
<evidence type="ECO:0000313" key="3">
    <source>
        <dbReference type="EMBL" id="KAJ3837595.1"/>
    </source>
</evidence>
<reference evidence="3" key="1">
    <citation type="submission" date="2022-08" db="EMBL/GenBank/DDBJ databases">
        <authorList>
            <consortium name="DOE Joint Genome Institute"/>
            <person name="Min B."/>
            <person name="Riley R."/>
            <person name="Sierra-Patev S."/>
            <person name="Naranjo-Ortiz M."/>
            <person name="Looney B."/>
            <person name="Konkel Z."/>
            <person name="Slot J.C."/>
            <person name="Sakamoto Y."/>
            <person name="Steenwyk J.L."/>
            <person name="Rokas A."/>
            <person name="Carro J."/>
            <person name="Camarero S."/>
            <person name="Ferreira P."/>
            <person name="Molpeceres G."/>
            <person name="Ruiz-Duenas F.J."/>
            <person name="Serrano A."/>
            <person name="Henrissat B."/>
            <person name="Drula E."/>
            <person name="Hughes K.W."/>
            <person name="Mata J.L."/>
            <person name="Ishikawa N.K."/>
            <person name="Vargas-Isla R."/>
            <person name="Ushijima S."/>
            <person name="Smith C.A."/>
            <person name="Ahrendt S."/>
            <person name="Andreopoulos W."/>
            <person name="He G."/>
            <person name="Labutti K."/>
            <person name="Lipzen A."/>
            <person name="Ng V."/>
            <person name="Sandor L."/>
            <person name="Barry K."/>
            <person name="Martinez A.T."/>
            <person name="Xiao Y."/>
            <person name="Gibbons J.G."/>
            <person name="Terashima K."/>
            <person name="Hibbett D.S."/>
            <person name="Grigoriev I.V."/>
        </authorList>
    </citation>
    <scope>NUCLEOTIDE SEQUENCE</scope>
    <source>
        <strain evidence="3">TFB9207</strain>
    </source>
</reference>
<accession>A0AA38P7K7</accession>
<keyword evidence="2" id="KW-0812">Transmembrane</keyword>
<protein>
    <recommendedName>
        <fullName evidence="5">Mid2 domain-containing protein</fullName>
    </recommendedName>
</protein>
<dbReference type="Proteomes" id="UP001163846">
    <property type="component" value="Unassembled WGS sequence"/>
</dbReference>
<dbReference type="AlphaFoldDB" id="A0AA38P7K7"/>
<evidence type="ECO:0000313" key="4">
    <source>
        <dbReference type="Proteomes" id="UP001163846"/>
    </source>
</evidence>
<feature type="transmembrane region" description="Helical" evidence="2">
    <location>
        <begin position="256"/>
        <end position="282"/>
    </location>
</feature>
<gene>
    <name evidence="3" type="ORF">F5878DRAFT_621927</name>
</gene>
<proteinExistence type="predicted"/>
<keyword evidence="2" id="KW-0472">Membrane</keyword>
<dbReference type="EMBL" id="MU806235">
    <property type="protein sequence ID" value="KAJ3837595.1"/>
    <property type="molecule type" value="Genomic_DNA"/>
</dbReference>
<organism evidence="3 4">
    <name type="scientific">Lentinula raphanica</name>
    <dbReference type="NCBI Taxonomy" id="153919"/>
    <lineage>
        <taxon>Eukaryota</taxon>
        <taxon>Fungi</taxon>
        <taxon>Dikarya</taxon>
        <taxon>Basidiomycota</taxon>
        <taxon>Agaricomycotina</taxon>
        <taxon>Agaricomycetes</taxon>
        <taxon>Agaricomycetidae</taxon>
        <taxon>Agaricales</taxon>
        <taxon>Marasmiineae</taxon>
        <taxon>Omphalotaceae</taxon>
        <taxon>Lentinula</taxon>
    </lineage>
</organism>
<evidence type="ECO:0000256" key="1">
    <source>
        <dbReference type="SAM" id="MobiDB-lite"/>
    </source>
</evidence>
<feature type="region of interest" description="Disordered" evidence="1">
    <location>
        <begin position="300"/>
        <end position="339"/>
    </location>
</feature>
<sequence length="339" mass="35760">MGLKTNTINAPLFQVSEFEVVAIHSSSKASVKAVPITEIGCFVKYISSLLTQKKSTHLARSGHYFLLVFALIMSLFLSFAAFLALFIGKTISQSVTLWEFGAGRLASGKTTLPLQPIGTPSDGLSTTYLYEVVNPVTNIFTVNGSPDVTVSAVLSSRTIVASASGWVEHFGTTHEIQCNFFSAESASGVCFDETQTNSGAPTPVVLAVSTPVATSSEPAFTTTLVTQTVQTVNPTLSTAPTPTTTPVPSHSRTLSVGAIAGITIAGTVTVCVLSVLVMLWLFRRRERRSVEVDRAGMTDKTHGALSFPPTLMSSGPGHPYSSENSSADGSIFPKPFASA</sequence>
<comment type="caution">
    <text evidence="3">The sequence shown here is derived from an EMBL/GenBank/DDBJ whole genome shotgun (WGS) entry which is preliminary data.</text>
</comment>
<evidence type="ECO:0008006" key="5">
    <source>
        <dbReference type="Google" id="ProtNLM"/>
    </source>
</evidence>